<evidence type="ECO:0000313" key="4">
    <source>
        <dbReference type="Proteomes" id="UP000219612"/>
    </source>
</evidence>
<evidence type="ECO:0000256" key="1">
    <source>
        <dbReference type="SAM" id="Phobius"/>
    </source>
</evidence>
<dbReference type="AlphaFoldDB" id="A0A285HFL8"/>
<keyword evidence="1" id="KW-0812">Transmembrane</keyword>
<dbReference type="EMBL" id="OBDY01000004">
    <property type="protein sequence ID" value="SNY34383.1"/>
    <property type="molecule type" value="Genomic_DNA"/>
</dbReference>
<feature type="transmembrane region" description="Helical" evidence="1">
    <location>
        <begin position="416"/>
        <end position="433"/>
    </location>
</feature>
<feature type="transmembrane region" description="Helical" evidence="1">
    <location>
        <begin position="495"/>
        <end position="513"/>
    </location>
</feature>
<dbReference type="InterPro" id="IPR027417">
    <property type="entry name" value="P-loop_NTPase"/>
</dbReference>
<dbReference type="SUPFAM" id="SSF52540">
    <property type="entry name" value="P-loop containing nucleoside triphosphate hydrolases"/>
    <property type="match status" value="1"/>
</dbReference>
<reference evidence="4" key="1">
    <citation type="submission" date="2017-09" db="EMBL/GenBank/DDBJ databases">
        <authorList>
            <person name="Varghese N."/>
            <person name="Submissions S."/>
        </authorList>
    </citation>
    <scope>NUCLEOTIDE SEQUENCE [LARGE SCALE GENOMIC DNA]</scope>
    <source>
        <strain evidence="4">CGMCC 4.6857</strain>
    </source>
</reference>
<organism evidence="3 4">
    <name type="scientific">Paractinoplanes atraurantiacus</name>
    <dbReference type="NCBI Taxonomy" id="1036182"/>
    <lineage>
        <taxon>Bacteria</taxon>
        <taxon>Bacillati</taxon>
        <taxon>Actinomycetota</taxon>
        <taxon>Actinomycetes</taxon>
        <taxon>Micromonosporales</taxon>
        <taxon>Micromonosporaceae</taxon>
        <taxon>Paractinoplanes</taxon>
    </lineage>
</organism>
<feature type="transmembrane region" description="Helical" evidence="1">
    <location>
        <begin position="534"/>
        <end position="552"/>
    </location>
</feature>
<dbReference type="OrthoDB" id="419058at2"/>
<accession>A0A285HFL8</accession>
<dbReference type="PROSITE" id="PS50837">
    <property type="entry name" value="NACHT"/>
    <property type="match status" value="1"/>
</dbReference>
<feature type="transmembrane region" description="Helical" evidence="1">
    <location>
        <begin position="35"/>
        <end position="57"/>
    </location>
</feature>
<dbReference type="Gene3D" id="1.25.40.10">
    <property type="entry name" value="Tetratricopeptide repeat domain"/>
    <property type="match status" value="2"/>
</dbReference>
<dbReference type="InterPro" id="IPR007111">
    <property type="entry name" value="NACHT_NTPase"/>
</dbReference>
<keyword evidence="4" id="KW-1185">Reference proteome</keyword>
<feature type="transmembrane region" description="Helical" evidence="1">
    <location>
        <begin position="470"/>
        <end position="489"/>
    </location>
</feature>
<protein>
    <submittedName>
        <fullName evidence="3">NACHT domain-containing protein</fullName>
    </submittedName>
</protein>
<feature type="domain" description="NACHT" evidence="2">
    <location>
        <begin position="143"/>
        <end position="236"/>
    </location>
</feature>
<feature type="transmembrane region" description="Helical" evidence="1">
    <location>
        <begin position="558"/>
        <end position="576"/>
    </location>
</feature>
<evidence type="ECO:0000259" key="2">
    <source>
        <dbReference type="PROSITE" id="PS50837"/>
    </source>
</evidence>
<sequence>MSGRLWRGLSSGLIVAGLAVAASWASIADHKVGLTVVTAAIAAVAGAFAPTLVGLLWSRGDPHADVAELADRLAVRMLTLTRVSSLRARLHRPMPLRVRFRTVGGAGATRPAVTGEPGQSWQAAPLTGHVGEIASVLRDLPWRQLVVIGERGAGKTVLAMMLVDQLLDNRPDGDPVPILLSVSSWNPATESVADFVARRIAEDFGVDREAARQLAHDPRASGRWWVMPVLDGLDEIDAALYTRALERVEAFAAADRPVVLTCRLREYLWAESQAGALARAAVVKMEPLEVDEVTEFLADPSETRERLWAPVFAEMRERPTGVLATTLASPLMAGLAKDTFRLGDPGVLVGLTTHLDIEQRLIDGYVDIVYRGQSRRAARWLSSLSYLGYLGDTRDLCWWQLRWPELAVQPQRLRSLLTFFTTVVAGVAGFVLARHVWGLFAGAFLVVSASGPLRRVFAHDFQPAPPGDRWRVGHVLYGLAGGLLTGLISGGLVRGALAGLACAALSLIAPVPGSRSTGGPRGTLAANHLTAAMLALRLAAIAAAVFGLAGLGSTAGPVRWAGAGLAVFGLTALAGAEHTWLRFRVYQLLFAVRTGRAPAALPVRLIAFLTDGTDPDRATLRVNGTAWQFRHANIQDHLLRTTQIDLLRRRARSGVLEATENTFQLLREQGLHDEAIMVLARLGAGAQWTRHRVADLLREMGDAAELRRRAVGGDGYARQQLVRLLRDRGDEAEAITVLRSLAAAGDDFAERQLAELLIDQGDTEAAKEILTRRADLGDGDAQLRLKGMSRPRGEQPAPPVVLPEWVVEVEHRSHEEDYDERKQLLVSLRKQGNEPELRRLSAKGDDFALEQLVQLLQDRGDLDAAVDLLRHDKRLGIYGFRWLLELLRARGSVDELRRLAAGGDTYARDQLVGLFRDRGNLDEAVAVLRRPADSGDSWAGRELVRLLTELGRFDEAIAFLQRRDAAGDFYARYQLQVVRRRREAAG</sequence>
<gene>
    <name evidence="3" type="ORF">SAMN05421748_104270</name>
</gene>
<keyword evidence="1" id="KW-1133">Transmembrane helix</keyword>
<dbReference type="Proteomes" id="UP000219612">
    <property type="component" value="Unassembled WGS sequence"/>
</dbReference>
<dbReference type="RefSeq" id="WP_097320148.1">
    <property type="nucleotide sequence ID" value="NZ_OBDY01000004.1"/>
</dbReference>
<dbReference type="Gene3D" id="3.40.50.300">
    <property type="entry name" value="P-loop containing nucleotide triphosphate hydrolases"/>
    <property type="match status" value="1"/>
</dbReference>
<evidence type="ECO:0000313" key="3">
    <source>
        <dbReference type="EMBL" id="SNY34383.1"/>
    </source>
</evidence>
<keyword evidence="1" id="KW-0472">Membrane</keyword>
<dbReference type="InterPro" id="IPR011990">
    <property type="entry name" value="TPR-like_helical_dom_sf"/>
</dbReference>
<dbReference type="SUPFAM" id="SSF81901">
    <property type="entry name" value="HCP-like"/>
    <property type="match status" value="1"/>
</dbReference>
<name>A0A285HFL8_9ACTN</name>
<proteinExistence type="predicted"/>